<name>A0A0S7WQC4_UNCT6</name>
<evidence type="ECO:0000313" key="8">
    <source>
        <dbReference type="Proteomes" id="UP000052008"/>
    </source>
</evidence>
<dbReference type="InterPro" id="IPR036388">
    <property type="entry name" value="WH-like_DNA-bd_sf"/>
</dbReference>
<dbReference type="Gene3D" id="1.10.10.10">
    <property type="entry name" value="Winged helix-like DNA-binding domain superfamily/Winged helix DNA-binding domain"/>
    <property type="match status" value="1"/>
</dbReference>
<dbReference type="AlphaFoldDB" id="A0A0S7WQC4"/>
<comment type="similarity">
    <text evidence="1">Belongs to the sigma-70 factor family. ECF subfamily.</text>
</comment>
<keyword evidence="2" id="KW-0805">Transcription regulation</keyword>
<evidence type="ECO:0000259" key="6">
    <source>
        <dbReference type="Pfam" id="PF08281"/>
    </source>
</evidence>
<dbReference type="SUPFAM" id="SSF88659">
    <property type="entry name" value="Sigma3 and sigma4 domains of RNA polymerase sigma factors"/>
    <property type="match status" value="1"/>
</dbReference>
<reference evidence="7 8" key="1">
    <citation type="journal article" date="2015" name="Microbiome">
        <title>Genomic resolution of linkages in carbon, nitrogen, and sulfur cycling among widespread estuary sediment bacteria.</title>
        <authorList>
            <person name="Baker B.J."/>
            <person name="Lazar C.S."/>
            <person name="Teske A.P."/>
            <person name="Dick G.J."/>
        </authorList>
    </citation>
    <scope>NUCLEOTIDE SEQUENCE [LARGE SCALE GENOMIC DNA]</scope>
    <source>
        <strain evidence="7">DG_24</strain>
    </source>
</reference>
<dbReference type="InterPro" id="IPR013324">
    <property type="entry name" value="RNA_pol_sigma_r3/r4-like"/>
</dbReference>
<feature type="domain" description="RNA polymerase sigma factor 70 region 4 type 2" evidence="6">
    <location>
        <begin position="118"/>
        <end position="169"/>
    </location>
</feature>
<dbReference type="NCBIfam" id="TIGR02937">
    <property type="entry name" value="sigma70-ECF"/>
    <property type="match status" value="1"/>
</dbReference>
<keyword evidence="3" id="KW-0731">Sigma factor</keyword>
<evidence type="ECO:0000259" key="5">
    <source>
        <dbReference type="Pfam" id="PF04542"/>
    </source>
</evidence>
<organism evidence="7 8">
    <name type="scientific">candidate division TA06 bacterium DG_24</name>
    <dbReference type="NCBI Taxonomy" id="1703770"/>
    <lineage>
        <taxon>Bacteria</taxon>
        <taxon>Bacteria division TA06</taxon>
    </lineage>
</organism>
<dbReference type="InterPro" id="IPR007627">
    <property type="entry name" value="RNA_pol_sigma70_r2"/>
</dbReference>
<dbReference type="GO" id="GO:0006352">
    <property type="term" value="P:DNA-templated transcription initiation"/>
    <property type="evidence" value="ECO:0007669"/>
    <property type="project" value="InterPro"/>
</dbReference>
<dbReference type="Pfam" id="PF04542">
    <property type="entry name" value="Sigma70_r2"/>
    <property type="match status" value="1"/>
</dbReference>
<evidence type="ECO:0000256" key="1">
    <source>
        <dbReference type="ARBA" id="ARBA00010641"/>
    </source>
</evidence>
<dbReference type="GO" id="GO:0016987">
    <property type="term" value="F:sigma factor activity"/>
    <property type="evidence" value="ECO:0007669"/>
    <property type="project" value="UniProtKB-KW"/>
</dbReference>
<dbReference type="InterPro" id="IPR013325">
    <property type="entry name" value="RNA_pol_sigma_r2"/>
</dbReference>
<dbReference type="InterPro" id="IPR013249">
    <property type="entry name" value="RNA_pol_sigma70_r4_t2"/>
</dbReference>
<feature type="domain" description="RNA polymerase sigma-70 region 2" evidence="5">
    <location>
        <begin position="44"/>
        <end position="79"/>
    </location>
</feature>
<dbReference type="Proteomes" id="UP000052008">
    <property type="component" value="Unassembled WGS sequence"/>
</dbReference>
<dbReference type="PANTHER" id="PTHR43133">
    <property type="entry name" value="RNA POLYMERASE ECF-TYPE SIGMA FACTO"/>
    <property type="match status" value="1"/>
</dbReference>
<accession>A0A0S7WQC4</accession>
<dbReference type="GO" id="GO:0003677">
    <property type="term" value="F:DNA binding"/>
    <property type="evidence" value="ECO:0007669"/>
    <property type="project" value="InterPro"/>
</dbReference>
<dbReference type="STRING" id="1703770.AMJ39_08600"/>
<dbReference type="EMBL" id="LIZS01000076">
    <property type="protein sequence ID" value="KPJ52121.1"/>
    <property type="molecule type" value="Genomic_DNA"/>
</dbReference>
<dbReference type="Gene3D" id="1.10.1740.10">
    <property type="match status" value="1"/>
</dbReference>
<dbReference type="InterPro" id="IPR039425">
    <property type="entry name" value="RNA_pol_sigma-70-like"/>
</dbReference>
<dbReference type="PANTHER" id="PTHR43133:SF51">
    <property type="entry name" value="RNA POLYMERASE SIGMA FACTOR"/>
    <property type="match status" value="1"/>
</dbReference>
<comment type="caution">
    <text evidence="7">The sequence shown here is derived from an EMBL/GenBank/DDBJ whole genome shotgun (WGS) entry which is preliminary data.</text>
</comment>
<proteinExistence type="inferred from homology"/>
<evidence type="ECO:0000256" key="2">
    <source>
        <dbReference type="ARBA" id="ARBA00023015"/>
    </source>
</evidence>
<protein>
    <submittedName>
        <fullName evidence="7">Uncharacterized protein</fullName>
    </submittedName>
</protein>
<sequence length="177" mass="20350">MGGTMTDEQLVAKLKAGETGAFDLLYQRHGPPLLNFINRIIQDRVFRHVSKYRPEAKVSTWIYRIATNLCYNELRSRRRHRLVSIDGREDARIESSLCQSSTRCDDPHASLVLDEEIRQVEAGIASLPENERIVLVLRFYHGYSYAEIAEILACPLGTVKSRLHAAVHHLRRVLKRE</sequence>
<evidence type="ECO:0000256" key="3">
    <source>
        <dbReference type="ARBA" id="ARBA00023082"/>
    </source>
</evidence>
<dbReference type="Pfam" id="PF08281">
    <property type="entry name" value="Sigma70_r4_2"/>
    <property type="match status" value="1"/>
</dbReference>
<dbReference type="CDD" id="cd06171">
    <property type="entry name" value="Sigma70_r4"/>
    <property type="match status" value="1"/>
</dbReference>
<evidence type="ECO:0000313" key="7">
    <source>
        <dbReference type="EMBL" id="KPJ52121.1"/>
    </source>
</evidence>
<dbReference type="SUPFAM" id="SSF88946">
    <property type="entry name" value="Sigma2 domain of RNA polymerase sigma factors"/>
    <property type="match status" value="1"/>
</dbReference>
<gene>
    <name evidence="7" type="ORF">AMJ39_08600</name>
</gene>
<dbReference type="InterPro" id="IPR014284">
    <property type="entry name" value="RNA_pol_sigma-70_dom"/>
</dbReference>
<keyword evidence="4" id="KW-0804">Transcription</keyword>
<evidence type="ECO:0000256" key="4">
    <source>
        <dbReference type="ARBA" id="ARBA00023163"/>
    </source>
</evidence>